<sequence>MSRGDDAVKKILLTLAASVAASAIWSVAAHAEDRELVVASSATYTPFAFENKDKQIVGFDIDIIDAIARQQHMKLRIVNTPFTSIFASLNNGDVDLVISGVTINDKRKQSFDFSTPYFDARQLIAVPKNSPVKSLKDLDGKKVSVVSGSTADDVMSREVGKTNPNIRRFESTPLIISELASGGVDAAIGDNGVIAYRVSQNPGLKTVEDANFPKEYYGIVVRKGDKALLDKINAGLAAIRADGSYNVIYKKWFNQDFKPQ</sequence>
<dbReference type="SMART" id="SM00079">
    <property type="entry name" value="PBPe"/>
    <property type="match status" value="1"/>
</dbReference>
<feature type="domain" description="Solute-binding protein family 3/N-terminal" evidence="3">
    <location>
        <begin position="35"/>
        <end position="256"/>
    </location>
</feature>
<dbReference type="CDD" id="cd13624">
    <property type="entry name" value="PBP2_Arg_Lys_His"/>
    <property type="match status" value="1"/>
</dbReference>
<gene>
    <name evidence="5" type="ORF">VSR73_20185</name>
</gene>
<accession>A0ABU9RTJ4</accession>
<dbReference type="Pfam" id="PF00497">
    <property type="entry name" value="SBP_bac_3"/>
    <property type="match status" value="1"/>
</dbReference>
<evidence type="ECO:0000313" key="5">
    <source>
        <dbReference type="EMBL" id="MEM5423379.1"/>
    </source>
</evidence>
<comment type="caution">
    <text evidence="5">The sequence shown here is derived from an EMBL/GenBank/DDBJ whole genome shotgun (WGS) entry which is preliminary data.</text>
</comment>
<dbReference type="Proteomes" id="UP001489897">
    <property type="component" value="Unassembled WGS sequence"/>
</dbReference>
<reference evidence="5 6" key="1">
    <citation type="submission" date="2024-01" db="EMBL/GenBank/DDBJ databases">
        <title>The diversity of rhizobia nodulating Mimosa spp. in eleven states of Brazil covering several biomes is determined by host plant, location, and edaphic factors.</title>
        <authorList>
            <person name="Rouws L."/>
            <person name="Barauna A."/>
            <person name="Beukes C."/>
            <person name="De Faria S.M."/>
            <person name="Gross E."/>
            <person name="Dos Reis Junior F.B."/>
            <person name="Simon M."/>
            <person name="Maluk M."/>
            <person name="Odee D.W."/>
            <person name="Kenicer G."/>
            <person name="Young J.P.W."/>
            <person name="Reis V.M."/>
            <person name="Zilli J."/>
            <person name="James E.K."/>
        </authorList>
    </citation>
    <scope>NUCLEOTIDE SEQUENCE [LARGE SCALE GENOMIC DNA]</scope>
    <source>
        <strain evidence="5 6">JPY167</strain>
    </source>
</reference>
<dbReference type="EMBL" id="JAYMRV010000006">
    <property type="protein sequence ID" value="MEM5423379.1"/>
    <property type="molecule type" value="Genomic_DNA"/>
</dbReference>
<proteinExistence type="predicted"/>
<feature type="chain" id="PRO_5047339259" evidence="2">
    <location>
        <begin position="32"/>
        <end position="260"/>
    </location>
</feature>
<evidence type="ECO:0000256" key="1">
    <source>
        <dbReference type="ARBA" id="ARBA00022729"/>
    </source>
</evidence>
<dbReference type="SMART" id="SM00062">
    <property type="entry name" value="PBPb"/>
    <property type="match status" value="1"/>
</dbReference>
<dbReference type="Gene3D" id="3.40.190.10">
    <property type="entry name" value="Periplasmic binding protein-like II"/>
    <property type="match status" value="2"/>
</dbReference>
<dbReference type="SUPFAM" id="SSF53850">
    <property type="entry name" value="Periplasmic binding protein-like II"/>
    <property type="match status" value="1"/>
</dbReference>
<dbReference type="PANTHER" id="PTHR35936:SF17">
    <property type="entry name" value="ARGININE-BINDING EXTRACELLULAR PROTEIN ARTP"/>
    <property type="match status" value="1"/>
</dbReference>
<evidence type="ECO:0000259" key="4">
    <source>
        <dbReference type="SMART" id="SM00079"/>
    </source>
</evidence>
<evidence type="ECO:0000313" key="6">
    <source>
        <dbReference type="Proteomes" id="UP001489897"/>
    </source>
</evidence>
<feature type="signal peptide" evidence="2">
    <location>
        <begin position="1"/>
        <end position="31"/>
    </location>
</feature>
<organism evidence="5 6">
    <name type="scientific">Paraburkholderia ferrariae</name>
    <dbReference type="NCBI Taxonomy" id="386056"/>
    <lineage>
        <taxon>Bacteria</taxon>
        <taxon>Pseudomonadati</taxon>
        <taxon>Pseudomonadota</taxon>
        <taxon>Betaproteobacteria</taxon>
        <taxon>Burkholderiales</taxon>
        <taxon>Burkholderiaceae</taxon>
        <taxon>Paraburkholderia</taxon>
    </lineage>
</organism>
<evidence type="ECO:0000259" key="3">
    <source>
        <dbReference type="SMART" id="SM00062"/>
    </source>
</evidence>
<keyword evidence="6" id="KW-1185">Reference proteome</keyword>
<evidence type="ECO:0000256" key="2">
    <source>
        <dbReference type="SAM" id="SignalP"/>
    </source>
</evidence>
<dbReference type="InterPro" id="IPR001638">
    <property type="entry name" value="Solute-binding_3/MltF_N"/>
</dbReference>
<feature type="domain" description="Ionotropic glutamate receptor C-terminal" evidence="4">
    <location>
        <begin position="35"/>
        <end position="255"/>
    </location>
</feature>
<dbReference type="InterPro" id="IPR001320">
    <property type="entry name" value="Iontro_rcpt_C"/>
</dbReference>
<dbReference type="PANTHER" id="PTHR35936">
    <property type="entry name" value="MEMBRANE-BOUND LYTIC MUREIN TRANSGLYCOSYLASE F"/>
    <property type="match status" value="1"/>
</dbReference>
<protein>
    <submittedName>
        <fullName evidence="5">Basic amino acid ABC transporter substrate-binding protein</fullName>
    </submittedName>
</protein>
<keyword evidence="1 2" id="KW-0732">Signal</keyword>
<name>A0ABU9RTJ4_9BURK</name>